<sequence length="483" mass="52879">MSKVVRFVSSAIPIGLALIAIVIAFTLSARITAVKVTDDPQDPVTEIETPCHGKFNNVALTQAQLDQVIADHAVWLGKAALARIQLTAKVGPPYDPVAAHNTEENFAREGYASPMPPSITGESFEYTQDGRADLCGARITGLSFKAADLRYARMMGARIVSSEIVGVDLQWSNLEMAGMWQLRQTGSTPGGSFYGANLRGIQIYESDFRNWDFSEAIMRFGNLDNDDFSNTSFDSADLSGATMRNVDLDGAAFPKAKLAKLNLNIRSGHLPQVESLRDAKDLTSISSYGGSEATLADLRNKLDAAKLNVPAAEINYALNNERNAYESAARDDRAYAMQGSVNWLLFGVPYAYGLRPERLALSGGLVAGIFSLFYAFCISRSPHSRHAIWVFRPRPPELINKDLAKRPVKLTSQNCNPLLLGAWFSILSAFRIGWGQISVGEWIARLLPVNYEFQATGWPRTVAGIQSLVSVYLLALVISKYLV</sequence>
<dbReference type="KEGG" id="rad:CO657_11110"/>
<evidence type="ECO:0000313" key="3">
    <source>
        <dbReference type="Proteomes" id="UP000220927"/>
    </source>
</evidence>
<keyword evidence="1" id="KW-0812">Transmembrane</keyword>
<name>A0AAE5TVA8_9HYPH</name>
<dbReference type="Gene3D" id="2.160.20.80">
    <property type="entry name" value="E3 ubiquitin-protein ligase SopA"/>
    <property type="match status" value="1"/>
</dbReference>
<feature type="transmembrane region" description="Helical" evidence="1">
    <location>
        <begin position="457"/>
        <end position="478"/>
    </location>
</feature>
<feature type="transmembrane region" description="Helical" evidence="1">
    <location>
        <begin position="359"/>
        <end position="378"/>
    </location>
</feature>
<dbReference type="PANTHER" id="PTHR14136:SF17">
    <property type="entry name" value="BTB_POZ DOMAIN-CONTAINING PROTEIN KCTD9"/>
    <property type="match status" value="1"/>
</dbReference>
<dbReference type="Pfam" id="PF00805">
    <property type="entry name" value="Pentapeptide"/>
    <property type="match status" value="1"/>
</dbReference>
<dbReference type="Proteomes" id="UP000220927">
    <property type="component" value="Chromosome"/>
</dbReference>
<keyword evidence="1" id="KW-1133">Transmembrane helix</keyword>
<keyword evidence="1" id="KW-0472">Membrane</keyword>
<dbReference type="SUPFAM" id="SSF141571">
    <property type="entry name" value="Pentapeptide repeat-like"/>
    <property type="match status" value="1"/>
</dbReference>
<dbReference type="PANTHER" id="PTHR14136">
    <property type="entry name" value="BTB_POZ DOMAIN-CONTAINING PROTEIN KCTD9"/>
    <property type="match status" value="1"/>
</dbReference>
<dbReference type="AlphaFoldDB" id="A0AAE5TVA8"/>
<accession>A0AAE5TVA8</accession>
<feature type="transmembrane region" description="Helical" evidence="1">
    <location>
        <begin position="418"/>
        <end position="437"/>
    </location>
</feature>
<feature type="transmembrane region" description="Helical" evidence="1">
    <location>
        <begin position="6"/>
        <end position="27"/>
    </location>
</feature>
<evidence type="ECO:0000313" key="2">
    <source>
        <dbReference type="EMBL" id="QAS78583.1"/>
    </source>
</evidence>
<dbReference type="EMBL" id="CP034998">
    <property type="protein sequence ID" value="QAS78583.1"/>
    <property type="molecule type" value="Genomic_DNA"/>
</dbReference>
<proteinExistence type="predicted"/>
<evidence type="ECO:0000256" key="1">
    <source>
        <dbReference type="SAM" id="Phobius"/>
    </source>
</evidence>
<dbReference type="InterPro" id="IPR051082">
    <property type="entry name" value="Pentapeptide-BTB/POZ_domain"/>
</dbReference>
<keyword evidence="3" id="KW-1185">Reference proteome</keyword>
<organism evidence="2 3">
    <name type="scientific">Rhizobium acidisoli</name>
    <dbReference type="NCBI Taxonomy" id="1538158"/>
    <lineage>
        <taxon>Bacteria</taxon>
        <taxon>Pseudomonadati</taxon>
        <taxon>Pseudomonadota</taxon>
        <taxon>Alphaproteobacteria</taxon>
        <taxon>Hyphomicrobiales</taxon>
        <taxon>Rhizobiaceae</taxon>
        <taxon>Rhizobium/Agrobacterium group</taxon>
        <taxon>Rhizobium</taxon>
    </lineage>
</organism>
<gene>
    <name evidence="2" type="ORF">CO657_11110</name>
</gene>
<protein>
    <submittedName>
        <fullName evidence="2">Pentapeptide repeat-containing protein</fullName>
    </submittedName>
</protein>
<dbReference type="InterPro" id="IPR001646">
    <property type="entry name" value="5peptide_repeat"/>
</dbReference>
<dbReference type="RefSeq" id="WP_054185675.1">
    <property type="nucleotide sequence ID" value="NZ_CP034998.1"/>
</dbReference>
<reference evidence="2 3" key="1">
    <citation type="submission" date="2019-01" db="EMBL/GenBank/DDBJ databases">
        <title>Genomic insights into the origins and evolution of symbiotic genes in the Phaseolus vulgaris microsymbionts.</title>
        <authorList>
            <person name="Tong W."/>
        </authorList>
    </citation>
    <scope>NUCLEOTIDE SEQUENCE [LARGE SCALE GENOMIC DNA]</scope>
    <source>
        <strain evidence="2 3">FH23</strain>
    </source>
</reference>